<keyword evidence="3" id="KW-1185">Reference proteome</keyword>
<reference evidence="3" key="1">
    <citation type="submission" date="2012-06" db="EMBL/GenBank/DDBJ databases">
        <title>The complete genome of Flexibacter litoralis DSM 6794.</title>
        <authorList>
            <person name="Lucas S."/>
            <person name="Copeland A."/>
            <person name="Lapidus A."/>
            <person name="Glavina del Rio T."/>
            <person name="Dalin E."/>
            <person name="Tice H."/>
            <person name="Bruce D."/>
            <person name="Goodwin L."/>
            <person name="Pitluck S."/>
            <person name="Peters L."/>
            <person name="Ovchinnikova G."/>
            <person name="Lu M."/>
            <person name="Kyrpides N."/>
            <person name="Mavromatis K."/>
            <person name="Ivanova N."/>
            <person name="Brettin T."/>
            <person name="Detter J.C."/>
            <person name="Han C."/>
            <person name="Larimer F."/>
            <person name="Land M."/>
            <person name="Hauser L."/>
            <person name="Markowitz V."/>
            <person name="Cheng J.-F."/>
            <person name="Hugenholtz P."/>
            <person name="Woyke T."/>
            <person name="Wu D."/>
            <person name="Spring S."/>
            <person name="Lang E."/>
            <person name="Kopitz M."/>
            <person name="Brambilla E."/>
            <person name="Klenk H.-P."/>
            <person name="Eisen J.A."/>
        </authorList>
    </citation>
    <scope>NUCLEOTIDE SEQUENCE [LARGE SCALE GENOMIC DNA]</scope>
    <source>
        <strain evidence="3">ATCC 23117 / DSM 6794 / NBRC 15988 / NCIMB 1366 / Sio-4</strain>
    </source>
</reference>
<accession>I4AMD7</accession>
<dbReference type="EMBL" id="CP003345">
    <property type="protein sequence ID" value="AFM05122.1"/>
    <property type="molecule type" value="Genomic_DNA"/>
</dbReference>
<dbReference type="Proteomes" id="UP000006054">
    <property type="component" value="Chromosome"/>
</dbReference>
<evidence type="ECO:0000313" key="3">
    <source>
        <dbReference type="Proteomes" id="UP000006054"/>
    </source>
</evidence>
<dbReference type="KEGG" id="fli:Fleli_2769"/>
<dbReference type="OrthoDB" id="1449578at2"/>
<gene>
    <name evidence="2" type="ordered locus">Fleli_2769</name>
</gene>
<sequence length="111" mass="12747">MLGFVFMYFIGKYFYVLAEKAEKTKSMMWLFAILGVISYYGGTFMGGIIIGVFAVLFDINIEYYPDFAVTLMAVPFGFLLCGGFYLILKNVWRKKEKETLINDEDILDANL</sequence>
<evidence type="ECO:0000256" key="1">
    <source>
        <dbReference type="SAM" id="Phobius"/>
    </source>
</evidence>
<evidence type="ECO:0000313" key="2">
    <source>
        <dbReference type="EMBL" id="AFM05122.1"/>
    </source>
</evidence>
<dbReference type="AlphaFoldDB" id="I4AMD7"/>
<proteinExistence type="predicted"/>
<feature type="transmembrane region" description="Helical" evidence="1">
    <location>
        <begin position="67"/>
        <end position="88"/>
    </location>
</feature>
<dbReference type="STRING" id="880071.Fleli_2769"/>
<keyword evidence="1" id="KW-0472">Membrane</keyword>
<protein>
    <submittedName>
        <fullName evidence="2">Uncharacterized protein</fullName>
    </submittedName>
</protein>
<dbReference type="HOGENOM" id="CLU_2169380_0_0_10"/>
<feature type="transmembrane region" description="Helical" evidence="1">
    <location>
        <begin position="29"/>
        <end position="55"/>
    </location>
</feature>
<keyword evidence="1" id="KW-1133">Transmembrane helix</keyword>
<organism evidence="2 3">
    <name type="scientific">Bernardetia litoralis (strain ATCC 23117 / DSM 6794 / NBRC 15988 / NCIMB 1366 / Fx l1 / Sio-4)</name>
    <name type="common">Flexibacter litoralis</name>
    <dbReference type="NCBI Taxonomy" id="880071"/>
    <lineage>
        <taxon>Bacteria</taxon>
        <taxon>Pseudomonadati</taxon>
        <taxon>Bacteroidota</taxon>
        <taxon>Cytophagia</taxon>
        <taxon>Cytophagales</taxon>
        <taxon>Bernardetiaceae</taxon>
        <taxon>Bernardetia</taxon>
    </lineage>
</organism>
<dbReference type="RefSeq" id="WP_014798557.1">
    <property type="nucleotide sequence ID" value="NC_018018.1"/>
</dbReference>
<dbReference type="eggNOG" id="ENOG503376B">
    <property type="taxonomic scope" value="Bacteria"/>
</dbReference>
<keyword evidence="1" id="KW-0812">Transmembrane</keyword>
<name>I4AMD7_BERLS</name>